<gene>
    <name evidence="2" type="ORF">AWB70_02261</name>
</gene>
<keyword evidence="3" id="KW-1185">Reference proteome</keyword>
<sequence length="482" mass="52552">MSEFFDVDGEARRALDLLGPAPENWVLARAGIDHDVFVVGGGQTGCAFAFALRRAGIGRVSVIDAARDADGAGVWLNRARMNTLRTPKTLVGPEIDVAGVGFRAWYEARFGRDAYRSIERAPRKQWAAYLAWYRAFLDIPVRYGVRLARIEPAGDHFRLHLDANGEARVETARKIVLCNGIAGNGRAHLPDTLAHLPPALLRHTSQAIDFAALRGKSVAVIGAAASAFDAAATALEAGAADVHLFARRDALASKPVSRTRGYPGAYDNYHSLPDALRWSQARRFRREGSTAPRDSIERVTRFANFHLHLGATIGAARVEANRIAVNVRGTAFFADLVIAGTGYVIDVPARPELVDIAPHVRLWRDQYTPPTAEADAVLGAHPYLGEALEYLEKTPGAAPWLRDIHVYNPAGFVSAGVPVGDVPSMKRDIPAVVRRISRDLFHADLDAHAARLNADIPADFDEPLYAASVWNPQEQQQPLIQD</sequence>
<dbReference type="PANTHER" id="PTHR43539:SF91">
    <property type="entry name" value="FAD-DEPENDENT URATE HYDROXYLASE"/>
    <property type="match status" value="1"/>
</dbReference>
<organism evidence="2 3">
    <name type="scientific">Caballeronia cordobensis</name>
    <name type="common">Burkholderia cordobensis</name>
    <dbReference type="NCBI Taxonomy" id="1353886"/>
    <lineage>
        <taxon>Bacteria</taxon>
        <taxon>Pseudomonadati</taxon>
        <taxon>Pseudomonadota</taxon>
        <taxon>Betaproteobacteria</taxon>
        <taxon>Burkholderiales</taxon>
        <taxon>Burkholderiaceae</taxon>
        <taxon>Caballeronia</taxon>
    </lineage>
</organism>
<name>A0A158GNM7_CABCO</name>
<dbReference type="InterPro" id="IPR036188">
    <property type="entry name" value="FAD/NAD-bd_sf"/>
</dbReference>
<dbReference type="RefSeq" id="WP_053570217.1">
    <property type="nucleotide sequence ID" value="NZ_FCNY02000005.1"/>
</dbReference>
<keyword evidence="1" id="KW-0560">Oxidoreductase</keyword>
<dbReference type="PANTHER" id="PTHR43539">
    <property type="entry name" value="FLAVIN-BINDING MONOOXYGENASE-LIKE PROTEIN (AFU_ORTHOLOGUE AFUA_4G09220)"/>
    <property type="match status" value="1"/>
</dbReference>
<evidence type="ECO:0000256" key="1">
    <source>
        <dbReference type="ARBA" id="ARBA00023002"/>
    </source>
</evidence>
<dbReference type="SUPFAM" id="SSF51905">
    <property type="entry name" value="FAD/NAD(P)-binding domain"/>
    <property type="match status" value="2"/>
</dbReference>
<accession>A0A158GNM7</accession>
<protein>
    <submittedName>
        <fullName evidence="2">FAD-dependent oxidoreductase</fullName>
    </submittedName>
</protein>
<dbReference type="GO" id="GO:0050660">
    <property type="term" value="F:flavin adenine dinucleotide binding"/>
    <property type="evidence" value="ECO:0007669"/>
    <property type="project" value="TreeGrafter"/>
</dbReference>
<dbReference type="Gene3D" id="3.50.50.60">
    <property type="entry name" value="FAD/NAD(P)-binding domain"/>
    <property type="match status" value="1"/>
</dbReference>
<evidence type="ECO:0000313" key="3">
    <source>
        <dbReference type="Proteomes" id="UP000054740"/>
    </source>
</evidence>
<dbReference type="EMBL" id="FCNY02000005">
    <property type="protein sequence ID" value="SAL33716.1"/>
    <property type="molecule type" value="Genomic_DNA"/>
</dbReference>
<proteinExistence type="predicted"/>
<dbReference type="GO" id="GO:0004497">
    <property type="term" value="F:monooxygenase activity"/>
    <property type="evidence" value="ECO:0007669"/>
    <property type="project" value="TreeGrafter"/>
</dbReference>
<dbReference type="Pfam" id="PF13738">
    <property type="entry name" value="Pyr_redox_3"/>
    <property type="match status" value="1"/>
</dbReference>
<evidence type="ECO:0000313" key="2">
    <source>
        <dbReference type="EMBL" id="SAL33716.1"/>
    </source>
</evidence>
<dbReference type="InterPro" id="IPR050982">
    <property type="entry name" value="Auxin_biosynth/cation_transpt"/>
</dbReference>
<dbReference type="AlphaFoldDB" id="A0A158GNM7"/>
<dbReference type="Proteomes" id="UP000054740">
    <property type="component" value="Unassembled WGS sequence"/>
</dbReference>
<reference evidence="3" key="1">
    <citation type="submission" date="2016-01" db="EMBL/GenBank/DDBJ databases">
        <authorList>
            <person name="Peeters C."/>
        </authorList>
    </citation>
    <scope>NUCLEOTIDE SEQUENCE [LARGE SCALE GENOMIC DNA]</scope>
</reference>